<dbReference type="RefSeq" id="WP_345194375.1">
    <property type="nucleotide sequence ID" value="NZ_BAABFL010000089.1"/>
</dbReference>
<dbReference type="InterPro" id="IPR006390">
    <property type="entry name" value="DHP_synth_dom"/>
</dbReference>
<evidence type="ECO:0000256" key="6">
    <source>
        <dbReference type="ARBA" id="ARBA00022723"/>
    </source>
</evidence>
<dbReference type="InterPro" id="IPR011005">
    <property type="entry name" value="Dihydropteroate_synth-like_sf"/>
</dbReference>
<dbReference type="PROSITE" id="PS00792">
    <property type="entry name" value="DHPS_1"/>
    <property type="match status" value="1"/>
</dbReference>
<dbReference type="EMBL" id="BAABFL010000089">
    <property type="protein sequence ID" value="GAA4648683.1"/>
    <property type="molecule type" value="Genomic_DNA"/>
</dbReference>
<evidence type="ECO:0000256" key="1">
    <source>
        <dbReference type="ARBA" id="ARBA00000012"/>
    </source>
</evidence>
<dbReference type="Gene3D" id="3.20.20.20">
    <property type="entry name" value="Dihydropteroate synthase-like"/>
    <property type="match status" value="1"/>
</dbReference>
<evidence type="ECO:0000256" key="4">
    <source>
        <dbReference type="ARBA" id="ARBA00012458"/>
    </source>
</evidence>
<evidence type="ECO:0000256" key="3">
    <source>
        <dbReference type="ARBA" id="ARBA00004763"/>
    </source>
</evidence>
<dbReference type="Proteomes" id="UP001500604">
    <property type="component" value="Unassembled WGS sequence"/>
</dbReference>
<keyword evidence="6 9" id="KW-0479">Metal-binding</keyword>
<evidence type="ECO:0000256" key="5">
    <source>
        <dbReference type="ARBA" id="ARBA00022679"/>
    </source>
</evidence>
<comment type="cofactor">
    <cofactor evidence="2 9">
        <name>Mg(2+)</name>
        <dbReference type="ChEBI" id="CHEBI:18420"/>
    </cofactor>
</comment>
<accession>A0ABP8UZR5</accession>
<evidence type="ECO:0000256" key="2">
    <source>
        <dbReference type="ARBA" id="ARBA00001946"/>
    </source>
</evidence>
<protein>
    <recommendedName>
        <fullName evidence="4 9">Dihydropteroate synthase</fullName>
        <shortName evidence="9">DHPS</shortName>
        <ecNumber evidence="4 9">2.5.1.15</ecNumber>
    </recommendedName>
    <alternativeName>
        <fullName evidence="9">Dihydropteroate pyrophosphorylase</fullName>
    </alternativeName>
</protein>
<comment type="function">
    <text evidence="9">Catalyzes the condensation of para-aminobenzoate (pABA) with 6-hydroxymethyl-7,8-dihydropterin diphosphate (DHPt-PP) to form 7,8-dihydropteroate (H2Pte), the immediate precursor of folate derivatives.</text>
</comment>
<proteinExistence type="inferred from homology"/>
<dbReference type="PANTHER" id="PTHR20941:SF1">
    <property type="entry name" value="FOLIC ACID SYNTHESIS PROTEIN FOL1"/>
    <property type="match status" value="1"/>
</dbReference>
<dbReference type="Pfam" id="PF00809">
    <property type="entry name" value="Pterin_bind"/>
    <property type="match status" value="1"/>
</dbReference>
<dbReference type="PANTHER" id="PTHR20941">
    <property type="entry name" value="FOLATE SYNTHESIS PROTEINS"/>
    <property type="match status" value="1"/>
</dbReference>
<keyword evidence="5 9" id="KW-0808">Transferase</keyword>
<organism evidence="11 12">
    <name type="scientific">Kistimonas scapharcae</name>
    <dbReference type="NCBI Taxonomy" id="1036133"/>
    <lineage>
        <taxon>Bacteria</taxon>
        <taxon>Pseudomonadati</taxon>
        <taxon>Pseudomonadota</taxon>
        <taxon>Gammaproteobacteria</taxon>
        <taxon>Oceanospirillales</taxon>
        <taxon>Endozoicomonadaceae</taxon>
        <taxon>Kistimonas</taxon>
    </lineage>
</organism>
<dbReference type="InterPro" id="IPR000489">
    <property type="entry name" value="Pterin-binding_dom"/>
</dbReference>
<feature type="domain" description="Pterin-binding" evidence="10">
    <location>
        <begin position="17"/>
        <end position="272"/>
    </location>
</feature>
<evidence type="ECO:0000259" key="10">
    <source>
        <dbReference type="PROSITE" id="PS50972"/>
    </source>
</evidence>
<dbReference type="SUPFAM" id="SSF51717">
    <property type="entry name" value="Dihydropteroate synthetase-like"/>
    <property type="match status" value="1"/>
</dbReference>
<dbReference type="NCBIfam" id="TIGR01496">
    <property type="entry name" value="DHPS"/>
    <property type="match status" value="1"/>
</dbReference>
<reference evidence="12" key="1">
    <citation type="journal article" date="2019" name="Int. J. Syst. Evol. Microbiol.">
        <title>The Global Catalogue of Microorganisms (GCM) 10K type strain sequencing project: providing services to taxonomists for standard genome sequencing and annotation.</title>
        <authorList>
            <consortium name="The Broad Institute Genomics Platform"/>
            <consortium name="The Broad Institute Genome Sequencing Center for Infectious Disease"/>
            <person name="Wu L."/>
            <person name="Ma J."/>
        </authorList>
    </citation>
    <scope>NUCLEOTIDE SEQUENCE [LARGE SCALE GENOMIC DNA]</scope>
    <source>
        <strain evidence="12">JCM 17805</strain>
    </source>
</reference>
<gene>
    <name evidence="11" type="primary">folP</name>
    <name evidence="11" type="ORF">GCM10023116_09530</name>
</gene>
<name>A0ABP8UZR5_9GAMM</name>
<evidence type="ECO:0000313" key="12">
    <source>
        <dbReference type="Proteomes" id="UP001500604"/>
    </source>
</evidence>
<dbReference type="InterPro" id="IPR045031">
    <property type="entry name" value="DHP_synth-like"/>
</dbReference>
<evidence type="ECO:0000256" key="9">
    <source>
        <dbReference type="RuleBase" id="RU361205"/>
    </source>
</evidence>
<dbReference type="CDD" id="cd00739">
    <property type="entry name" value="DHPS"/>
    <property type="match status" value="1"/>
</dbReference>
<evidence type="ECO:0000313" key="11">
    <source>
        <dbReference type="EMBL" id="GAA4648683.1"/>
    </source>
</evidence>
<dbReference type="PROSITE" id="PS00793">
    <property type="entry name" value="DHPS_2"/>
    <property type="match status" value="1"/>
</dbReference>
<dbReference type="PROSITE" id="PS50972">
    <property type="entry name" value="PTERIN_BINDING"/>
    <property type="match status" value="1"/>
</dbReference>
<comment type="caution">
    <text evidence="11">The sequence shown here is derived from an EMBL/GenBank/DDBJ whole genome shotgun (WGS) entry which is preliminary data.</text>
</comment>
<comment type="similarity">
    <text evidence="9">Belongs to the DHPS family.</text>
</comment>
<comment type="pathway">
    <text evidence="3 9">Cofactor biosynthesis; tetrahydrofolate biosynthesis; 7,8-dihydrofolate from 2-amino-4-hydroxy-6-hydroxymethyl-7,8-dihydropteridine diphosphate and 4-aminobenzoate: step 1/2.</text>
</comment>
<dbReference type="EC" id="2.5.1.15" evidence="4 9"/>
<comment type="catalytic activity">
    <reaction evidence="1">
        <text>(7,8-dihydropterin-6-yl)methyl diphosphate + 4-aminobenzoate = 7,8-dihydropteroate + diphosphate</text>
        <dbReference type="Rhea" id="RHEA:19949"/>
        <dbReference type="ChEBI" id="CHEBI:17836"/>
        <dbReference type="ChEBI" id="CHEBI:17839"/>
        <dbReference type="ChEBI" id="CHEBI:33019"/>
        <dbReference type="ChEBI" id="CHEBI:72950"/>
        <dbReference type="EC" id="2.5.1.15"/>
    </reaction>
</comment>
<evidence type="ECO:0000256" key="7">
    <source>
        <dbReference type="ARBA" id="ARBA00022842"/>
    </source>
</evidence>
<keyword evidence="7 9" id="KW-0460">Magnesium</keyword>
<sequence length="284" mass="30046">MQTVFNCSNRLLDLSRPRIMGILNVTPDSFSDGGRYNTLDKAVRHAVEMVGTGADIVDVGGESTRPGAQTVTVQEEIDRVVPVIEALRRELDVVISLDTSEADVMRAGAAAGAGIINDVRALTRNGALQAAAELDLPVILMHSLCEQPEPGFVPQYNDVVTDVKAYLAGRVAAAVDAGVKKEQIILDPGFGGGMFGKAPPHDLAMIQRFSEFLEMGMPVLAGLSRKSFIGAILDRPASERLPASLAVAALVLNAGAHILRVHDVAESADVLNMVMALKALNEAA</sequence>
<keyword evidence="8 9" id="KW-0289">Folate biosynthesis</keyword>
<keyword evidence="12" id="KW-1185">Reference proteome</keyword>
<evidence type="ECO:0000256" key="8">
    <source>
        <dbReference type="ARBA" id="ARBA00022909"/>
    </source>
</evidence>